<dbReference type="Pfam" id="PF00126">
    <property type="entry name" value="HTH_1"/>
    <property type="match status" value="1"/>
</dbReference>
<comment type="similarity">
    <text evidence="1">Belongs to the LysR transcriptional regulatory family.</text>
</comment>
<evidence type="ECO:0000259" key="5">
    <source>
        <dbReference type="PROSITE" id="PS50931"/>
    </source>
</evidence>
<dbReference type="GO" id="GO:0003700">
    <property type="term" value="F:DNA-binding transcription factor activity"/>
    <property type="evidence" value="ECO:0007669"/>
    <property type="project" value="InterPro"/>
</dbReference>
<comment type="caution">
    <text evidence="6">The sequence shown here is derived from an EMBL/GenBank/DDBJ whole genome shotgun (WGS) entry which is preliminary data.</text>
</comment>
<keyword evidence="3" id="KW-0238">DNA-binding</keyword>
<dbReference type="InterPro" id="IPR036388">
    <property type="entry name" value="WH-like_DNA-bd_sf"/>
</dbReference>
<evidence type="ECO:0000256" key="2">
    <source>
        <dbReference type="ARBA" id="ARBA00023015"/>
    </source>
</evidence>
<dbReference type="SUPFAM" id="SSF46785">
    <property type="entry name" value="Winged helix' DNA-binding domain"/>
    <property type="match status" value="1"/>
</dbReference>
<dbReference type="InterPro" id="IPR000847">
    <property type="entry name" value="LysR_HTH_N"/>
</dbReference>
<dbReference type="InterPro" id="IPR036390">
    <property type="entry name" value="WH_DNA-bd_sf"/>
</dbReference>
<dbReference type="EMBL" id="JACCKB010000003">
    <property type="protein sequence ID" value="NYZ65027.1"/>
    <property type="molecule type" value="Genomic_DNA"/>
</dbReference>
<dbReference type="PANTHER" id="PTHR30118:SF15">
    <property type="entry name" value="TRANSCRIPTIONAL REGULATORY PROTEIN"/>
    <property type="match status" value="1"/>
</dbReference>
<evidence type="ECO:0000256" key="1">
    <source>
        <dbReference type="ARBA" id="ARBA00009437"/>
    </source>
</evidence>
<sequence length="306" mass="34677">MNLSKIDLNLFVVFDAIYSEANLTRAGHILGITQPAVSNALARLRETFDDPLFIRTSQGMVPTPMAQNIIAQVRQALSLLRTSIQHCDSFEPAEADKLFRLSIGDLNEAILLPRLFTKLQEIAPHLNIETQPISPRETTKELASGRLDFAIDAPLNFDPQVKHQKLFEDNYVCVVRDGHPVLNNGGLSLDHYLELNHIQILPRFGQADEVDTVLGRLGIQRNVVFTAQHYLVAPLVIRKSDLAMTVPERFARAQQNIRILPLPFEEFPTMEVHLYWHESTDEDSANVWMRRCILDLCEAIEHQSAI</sequence>
<dbReference type="Gene3D" id="3.40.190.10">
    <property type="entry name" value="Periplasmic binding protein-like II"/>
    <property type="match status" value="2"/>
</dbReference>
<dbReference type="InterPro" id="IPR005119">
    <property type="entry name" value="LysR_subst-bd"/>
</dbReference>
<dbReference type="PROSITE" id="PS50931">
    <property type="entry name" value="HTH_LYSR"/>
    <property type="match status" value="1"/>
</dbReference>
<dbReference type="SUPFAM" id="SSF53850">
    <property type="entry name" value="Periplasmic binding protein-like II"/>
    <property type="match status" value="1"/>
</dbReference>
<dbReference type="Pfam" id="PF03466">
    <property type="entry name" value="LysR_substrate"/>
    <property type="match status" value="1"/>
</dbReference>
<dbReference type="CDD" id="cd08417">
    <property type="entry name" value="PBP2_Nitroaromatics_like"/>
    <property type="match status" value="1"/>
</dbReference>
<dbReference type="InterPro" id="IPR037402">
    <property type="entry name" value="YidZ_PBP2"/>
</dbReference>
<evidence type="ECO:0000256" key="4">
    <source>
        <dbReference type="ARBA" id="ARBA00023163"/>
    </source>
</evidence>
<evidence type="ECO:0000313" key="7">
    <source>
        <dbReference type="Proteomes" id="UP000569732"/>
    </source>
</evidence>
<protein>
    <submittedName>
        <fullName evidence="6">LysR family transcriptional regulator</fullName>
    </submittedName>
</protein>
<keyword evidence="2" id="KW-0805">Transcription regulation</keyword>
<evidence type="ECO:0000256" key="3">
    <source>
        <dbReference type="ARBA" id="ARBA00023125"/>
    </source>
</evidence>
<evidence type="ECO:0000313" key="6">
    <source>
        <dbReference type="EMBL" id="NYZ65027.1"/>
    </source>
</evidence>
<dbReference type="AlphaFoldDB" id="A0A853I626"/>
<dbReference type="GO" id="GO:0003677">
    <property type="term" value="F:DNA binding"/>
    <property type="evidence" value="ECO:0007669"/>
    <property type="project" value="UniProtKB-KW"/>
</dbReference>
<dbReference type="RefSeq" id="WP_180567058.1">
    <property type="nucleotide sequence ID" value="NZ_JACCKB010000003.1"/>
</dbReference>
<proteinExistence type="inferred from homology"/>
<dbReference type="PRINTS" id="PR00039">
    <property type="entry name" value="HTHLYSR"/>
</dbReference>
<name>A0A853I626_9GAMM</name>
<reference evidence="6 7" key="1">
    <citation type="submission" date="2020-07" db="EMBL/GenBank/DDBJ databases">
        <title>Endozoicomonas sp. nov., isolated from sediment.</title>
        <authorList>
            <person name="Gu T."/>
        </authorList>
    </citation>
    <scope>NUCLEOTIDE SEQUENCE [LARGE SCALE GENOMIC DNA]</scope>
    <source>
        <strain evidence="6 7">SM1973</strain>
    </source>
</reference>
<gene>
    <name evidence="6" type="ORF">H0A36_03335</name>
</gene>
<dbReference type="PANTHER" id="PTHR30118">
    <property type="entry name" value="HTH-TYPE TRANSCRIPTIONAL REGULATOR LEUO-RELATED"/>
    <property type="match status" value="1"/>
</dbReference>
<accession>A0A853I626</accession>
<dbReference type="Proteomes" id="UP000569732">
    <property type="component" value="Unassembled WGS sequence"/>
</dbReference>
<keyword evidence="7" id="KW-1185">Reference proteome</keyword>
<keyword evidence="4" id="KW-0804">Transcription</keyword>
<dbReference type="InterPro" id="IPR050389">
    <property type="entry name" value="LysR-type_TF"/>
</dbReference>
<organism evidence="6 7">
    <name type="scientific">Spartinivicinus marinus</name>
    <dbReference type="NCBI Taxonomy" id="2994442"/>
    <lineage>
        <taxon>Bacteria</taxon>
        <taxon>Pseudomonadati</taxon>
        <taxon>Pseudomonadota</taxon>
        <taxon>Gammaproteobacteria</taxon>
        <taxon>Oceanospirillales</taxon>
        <taxon>Zooshikellaceae</taxon>
        <taxon>Spartinivicinus</taxon>
    </lineage>
</organism>
<dbReference type="Gene3D" id="1.10.10.10">
    <property type="entry name" value="Winged helix-like DNA-binding domain superfamily/Winged helix DNA-binding domain"/>
    <property type="match status" value="1"/>
</dbReference>
<feature type="domain" description="HTH lysR-type" evidence="5">
    <location>
        <begin position="6"/>
        <end position="63"/>
    </location>
</feature>